<dbReference type="InterPro" id="IPR036271">
    <property type="entry name" value="Tet_transcr_reg_TetR-rel_C_sf"/>
</dbReference>
<dbReference type="Pfam" id="PF00440">
    <property type="entry name" value="TetR_N"/>
    <property type="match status" value="1"/>
</dbReference>
<keyword evidence="7" id="KW-1185">Reference proteome</keyword>
<keyword evidence="1" id="KW-0805">Transcription regulation</keyword>
<evidence type="ECO:0000256" key="1">
    <source>
        <dbReference type="ARBA" id="ARBA00023015"/>
    </source>
</evidence>
<dbReference type="RefSeq" id="WP_345676221.1">
    <property type="nucleotide sequence ID" value="NZ_BAABHS010000010.1"/>
</dbReference>
<reference evidence="7" key="1">
    <citation type="journal article" date="2019" name="Int. J. Syst. Evol. Microbiol.">
        <title>The Global Catalogue of Microorganisms (GCM) 10K type strain sequencing project: providing services to taxonomists for standard genome sequencing and annotation.</title>
        <authorList>
            <consortium name="The Broad Institute Genomics Platform"/>
            <consortium name="The Broad Institute Genome Sequencing Center for Infectious Disease"/>
            <person name="Wu L."/>
            <person name="Ma J."/>
        </authorList>
    </citation>
    <scope>NUCLEOTIDE SEQUENCE [LARGE SCALE GENOMIC DNA]</scope>
    <source>
        <strain evidence="7">JCM 17986</strain>
    </source>
</reference>
<proteinExistence type="predicted"/>
<evidence type="ECO:0000313" key="6">
    <source>
        <dbReference type="EMBL" id="GAA4965841.1"/>
    </source>
</evidence>
<evidence type="ECO:0000259" key="5">
    <source>
        <dbReference type="PROSITE" id="PS50977"/>
    </source>
</evidence>
<dbReference type="InterPro" id="IPR011075">
    <property type="entry name" value="TetR_C"/>
</dbReference>
<dbReference type="EMBL" id="BAABHS010000010">
    <property type="protein sequence ID" value="GAA4965841.1"/>
    <property type="molecule type" value="Genomic_DNA"/>
</dbReference>
<name>A0ABP9HAV5_9ACTN</name>
<dbReference type="Gene3D" id="1.10.357.10">
    <property type="entry name" value="Tetracycline Repressor, domain 2"/>
    <property type="match status" value="1"/>
</dbReference>
<evidence type="ECO:0000256" key="4">
    <source>
        <dbReference type="PROSITE-ProRule" id="PRU00335"/>
    </source>
</evidence>
<dbReference type="PANTHER" id="PTHR30055:SF200">
    <property type="entry name" value="HTH-TYPE TRANSCRIPTIONAL REPRESSOR BDCR"/>
    <property type="match status" value="1"/>
</dbReference>
<dbReference type="SUPFAM" id="SSF46689">
    <property type="entry name" value="Homeodomain-like"/>
    <property type="match status" value="1"/>
</dbReference>
<comment type="caution">
    <text evidence="6">The sequence shown here is derived from an EMBL/GenBank/DDBJ whole genome shotgun (WGS) entry which is preliminary data.</text>
</comment>
<evidence type="ECO:0000256" key="3">
    <source>
        <dbReference type="ARBA" id="ARBA00023163"/>
    </source>
</evidence>
<dbReference type="SUPFAM" id="SSF48498">
    <property type="entry name" value="Tetracyclin repressor-like, C-terminal domain"/>
    <property type="match status" value="1"/>
</dbReference>
<feature type="domain" description="HTH tetR-type" evidence="5">
    <location>
        <begin position="23"/>
        <end position="83"/>
    </location>
</feature>
<dbReference type="Proteomes" id="UP001500466">
    <property type="component" value="Unassembled WGS sequence"/>
</dbReference>
<keyword evidence="3" id="KW-0804">Transcription</keyword>
<feature type="DNA-binding region" description="H-T-H motif" evidence="4">
    <location>
        <begin position="46"/>
        <end position="65"/>
    </location>
</feature>
<dbReference type="Pfam" id="PF16925">
    <property type="entry name" value="TetR_C_13"/>
    <property type="match status" value="1"/>
</dbReference>
<accession>A0ABP9HAV5</accession>
<organism evidence="6 7">
    <name type="scientific">Yinghuangia aomiensis</name>
    <dbReference type="NCBI Taxonomy" id="676205"/>
    <lineage>
        <taxon>Bacteria</taxon>
        <taxon>Bacillati</taxon>
        <taxon>Actinomycetota</taxon>
        <taxon>Actinomycetes</taxon>
        <taxon>Kitasatosporales</taxon>
        <taxon>Streptomycetaceae</taxon>
        <taxon>Yinghuangia</taxon>
    </lineage>
</organism>
<dbReference type="InterPro" id="IPR050109">
    <property type="entry name" value="HTH-type_TetR-like_transc_reg"/>
</dbReference>
<dbReference type="PROSITE" id="PS50977">
    <property type="entry name" value="HTH_TETR_2"/>
    <property type="match status" value="1"/>
</dbReference>
<sequence length="209" mass="22675">MSPATAASSAAAAEAAADRRAASPARRRVLETASALFYAEGVHAVGIDRIIAEAKVAKATFYHHFPAKDALVDAYVAEQFRFQREIAEAFLAEPGDGDPRAALVRVFTYMTEAGADPAFRGCPFVNVAAEYPDPEHPVRRTIAEHRAWFLDLMRRLLAAADDPAPDRTAGILLLLRDGLTVRCYLDDASDLRPVLEDALERVLGVAPES</sequence>
<dbReference type="InterPro" id="IPR001647">
    <property type="entry name" value="HTH_TetR"/>
</dbReference>
<evidence type="ECO:0000256" key="2">
    <source>
        <dbReference type="ARBA" id="ARBA00023125"/>
    </source>
</evidence>
<protein>
    <submittedName>
        <fullName evidence="6">TetR/AcrR family transcriptional regulator</fullName>
    </submittedName>
</protein>
<gene>
    <name evidence="6" type="ORF">GCM10023205_32840</name>
</gene>
<dbReference type="InterPro" id="IPR009057">
    <property type="entry name" value="Homeodomain-like_sf"/>
</dbReference>
<dbReference type="PANTHER" id="PTHR30055">
    <property type="entry name" value="HTH-TYPE TRANSCRIPTIONAL REGULATOR RUTR"/>
    <property type="match status" value="1"/>
</dbReference>
<keyword evidence="2 4" id="KW-0238">DNA-binding</keyword>
<dbReference type="PRINTS" id="PR00455">
    <property type="entry name" value="HTHTETR"/>
</dbReference>
<evidence type="ECO:0000313" key="7">
    <source>
        <dbReference type="Proteomes" id="UP001500466"/>
    </source>
</evidence>